<evidence type="ECO:0000256" key="3">
    <source>
        <dbReference type="ARBA" id="ARBA00022448"/>
    </source>
</evidence>
<evidence type="ECO:0000256" key="8">
    <source>
        <dbReference type="ARBA" id="ARBA00022989"/>
    </source>
</evidence>
<name>A0ABW1YMJ9_9GAMM</name>
<evidence type="ECO:0000256" key="1">
    <source>
        <dbReference type="ARBA" id="ARBA00004383"/>
    </source>
</evidence>
<sequence length="207" mass="22677">MNPVRLLGAGALAVATTFALIFTMHALIEANLGAPEEEEQIKVADVVMPDQKIETQYDTSKPDKPDEPETPPPEMPEPEFDQPDLDDSINMSAPRANADLKVGGIGGFASEGDYLPIVKVQPQYPRRALQRGIEGYVIVEYTVTTNGSVRDPKVIEAFTLDGNPTTIFNRAAIKSAMKYKYKPRVQDGQAIEVPGVRTKISFNMAKN</sequence>
<feature type="region of interest" description="Disordered" evidence="10">
    <location>
        <begin position="45"/>
        <end position="91"/>
    </location>
</feature>
<evidence type="ECO:0000256" key="7">
    <source>
        <dbReference type="ARBA" id="ARBA00022927"/>
    </source>
</evidence>
<protein>
    <submittedName>
        <fullName evidence="12">Energy transducer TonB</fullName>
    </submittedName>
</protein>
<dbReference type="PROSITE" id="PS52015">
    <property type="entry name" value="TONB_CTD"/>
    <property type="match status" value="1"/>
</dbReference>
<evidence type="ECO:0000256" key="4">
    <source>
        <dbReference type="ARBA" id="ARBA00022475"/>
    </source>
</evidence>
<proteinExistence type="inferred from homology"/>
<keyword evidence="7" id="KW-0653">Protein transport</keyword>
<reference evidence="13" key="1">
    <citation type="journal article" date="2019" name="Int. J. Syst. Evol. Microbiol.">
        <title>The Global Catalogue of Microorganisms (GCM) 10K type strain sequencing project: providing services to taxonomists for standard genome sequencing and annotation.</title>
        <authorList>
            <consortium name="The Broad Institute Genomics Platform"/>
            <consortium name="The Broad Institute Genome Sequencing Center for Infectious Disease"/>
            <person name="Wu L."/>
            <person name="Ma J."/>
        </authorList>
    </citation>
    <scope>NUCLEOTIDE SEQUENCE [LARGE SCALE GENOMIC DNA]</scope>
    <source>
        <strain evidence="13">CGMCC 1.13718</strain>
    </source>
</reference>
<dbReference type="RefSeq" id="WP_193189240.1">
    <property type="nucleotide sequence ID" value="NZ_JACZFR010000004.1"/>
</dbReference>
<comment type="similarity">
    <text evidence="2">Belongs to the TonB family.</text>
</comment>
<dbReference type="Gene3D" id="3.30.1150.10">
    <property type="match status" value="1"/>
</dbReference>
<evidence type="ECO:0000313" key="12">
    <source>
        <dbReference type="EMBL" id="MFC6633285.1"/>
    </source>
</evidence>
<keyword evidence="13" id="KW-1185">Reference proteome</keyword>
<keyword evidence="6" id="KW-0812">Transmembrane</keyword>
<evidence type="ECO:0000259" key="11">
    <source>
        <dbReference type="PROSITE" id="PS52015"/>
    </source>
</evidence>
<accession>A0ABW1YMJ9</accession>
<organism evidence="12 13">
    <name type="scientific">Microbulbifer taiwanensis</name>
    <dbReference type="NCBI Taxonomy" id="986746"/>
    <lineage>
        <taxon>Bacteria</taxon>
        <taxon>Pseudomonadati</taxon>
        <taxon>Pseudomonadota</taxon>
        <taxon>Gammaproteobacteria</taxon>
        <taxon>Cellvibrionales</taxon>
        <taxon>Microbulbiferaceae</taxon>
        <taxon>Microbulbifer</taxon>
    </lineage>
</organism>
<dbReference type="SUPFAM" id="SSF74653">
    <property type="entry name" value="TolA/TonB C-terminal domain"/>
    <property type="match status" value="1"/>
</dbReference>
<keyword evidence="9" id="KW-0472">Membrane</keyword>
<evidence type="ECO:0000313" key="13">
    <source>
        <dbReference type="Proteomes" id="UP001596425"/>
    </source>
</evidence>
<evidence type="ECO:0000256" key="9">
    <source>
        <dbReference type="ARBA" id="ARBA00023136"/>
    </source>
</evidence>
<comment type="subcellular location">
    <subcellularLocation>
        <location evidence="1">Cell inner membrane</location>
        <topology evidence="1">Single-pass membrane protein</topology>
        <orientation evidence="1">Periplasmic side</orientation>
    </subcellularLocation>
</comment>
<feature type="compositionally biased region" description="Acidic residues" evidence="10">
    <location>
        <begin position="76"/>
        <end position="87"/>
    </location>
</feature>
<keyword evidence="4" id="KW-1003">Cell membrane</keyword>
<dbReference type="EMBL" id="JBHSVR010000001">
    <property type="protein sequence ID" value="MFC6633285.1"/>
    <property type="molecule type" value="Genomic_DNA"/>
</dbReference>
<dbReference type="Proteomes" id="UP001596425">
    <property type="component" value="Unassembled WGS sequence"/>
</dbReference>
<evidence type="ECO:0000256" key="10">
    <source>
        <dbReference type="SAM" id="MobiDB-lite"/>
    </source>
</evidence>
<dbReference type="PANTHER" id="PTHR33446">
    <property type="entry name" value="PROTEIN TONB-RELATED"/>
    <property type="match status" value="1"/>
</dbReference>
<dbReference type="InterPro" id="IPR051045">
    <property type="entry name" value="TonB-dependent_transducer"/>
</dbReference>
<keyword evidence="8" id="KW-1133">Transmembrane helix</keyword>
<dbReference type="InterPro" id="IPR006260">
    <property type="entry name" value="TonB/TolA_C"/>
</dbReference>
<evidence type="ECO:0000256" key="5">
    <source>
        <dbReference type="ARBA" id="ARBA00022519"/>
    </source>
</evidence>
<evidence type="ECO:0000256" key="2">
    <source>
        <dbReference type="ARBA" id="ARBA00006555"/>
    </source>
</evidence>
<dbReference type="InterPro" id="IPR037682">
    <property type="entry name" value="TonB_C"/>
</dbReference>
<feature type="domain" description="TonB C-terminal" evidence="11">
    <location>
        <begin position="109"/>
        <end position="207"/>
    </location>
</feature>
<dbReference type="NCBIfam" id="TIGR01352">
    <property type="entry name" value="tonB_Cterm"/>
    <property type="match status" value="1"/>
</dbReference>
<keyword evidence="3" id="KW-0813">Transport</keyword>
<gene>
    <name evidence="12" type="ORF">ACFQBM_08340</name>
</gene>
<comment type="caution">
    <text evidence="12">The sequence shown here is derived from an EMBL/GenBank/DDBJ whole genome shotgun (WGS) entry which is preliminary data.</text>
</comment>
<dbReference type="PANTHER" id="PTHR33446:SF14">
    <property type="entry name" value="PROTEIN TONB"/>
    <property type="match status" value="1"/>
</dbReference>
<keyword evidence="5" id="KW-0997">Cell inner membrane</keyword>
<dbReference type="Pfam" id="PF03544">
    <property type="entry name" value="TonB_C"/>
    <property type="match status" value="1"/>
</dbReference>
<feature type="compositionally biased region" description="Basic and acidic residues" evidence="10">
    <location>
        <begin position="51"/>
        <end position="67"/>
    </location>
</feature>
<evidence type="ECO:0000256" key="6">
    <source>
        <dbReference type="ARBA" id="ARBA00022692"/>
    </source>
</evidence>